<keyword evidence="6" id="KW-0234">DNA repair</keyword>
<dbReference type="PANTHER" id="PTHR11361:SF34">
    <property type="entry name" value="DNA MISMATCH REPAIR PROTEIN MSH1, MITOCHONDRIAL"/>
    <property type="match status" value="1"/>
</dbReference>
<dbReference type="AlphaFoldDB" id="A0A656KMF9"/>
<dbReference type="GO" id="GO:0005634">
    <property type="term" value="C:nucleus"/>
    <property type="evidence" value="ECO:0007669"/>
    <property type="project" value="TreeGrafter"/>
</dbReference>
<proteinExistence type="inferred from homology"/>
<dbReference type="GO" id="GO:0005524">
    <property type="term" value="F:ATP binding"/>
    <property type="evidence" value="ECO:0007669"/>
    <property type="project" value="UniProtKB-KW"/>
</dbReference>
<evidence type="ECO:0000313" key="9">
    <source>
        <dbReference type="Proteomes" id="UP000053110"/>
    </source>
</evidence>
<dbReference type="Pfam" id="PF05192">
    <property type="entry name" value="MutS_III"/>
    <property type="match status" value="1"/>
</dbReference>
<dbReference type="PANTHER" id="PTHR11361">
    <property type="entry name" value="DNA MISMATCH REPAIR PROTEIN MUTS FAMILY MEMBER"/>
    <property type="match status" value="1"/>
</dbReference>
<dbReference type="InterPro" id="IPR000432">
    <property type="entry name" value="DNA_mismatch_repair_MutS_C"/>
</dbReference>
<dbReference type="GO" id="GO:0140664">
    <property type="term" value="F:ATP-dependent DNA damage sensor activity"/>
    <property type="evidence" value="ECO:0007669"/>
    <property type="project" value="InterPro"/>
</dbReference>
<dbReference type="EMBL" id="KE375012">
    <property type="protein sequence ID" value="EPQ65974.1"/>
    <property type="molecule type" value="Genomic_DNA"/>
</dbReference>
<dbReference type="GO" id="GO:0043504">
    <property type="term" value="P:mitochondrial DNA repair"/>
    <property type="evidence" value="ECO:0007669"/>
    <property type="project" value="TreeGrafter"/>
</dbReference>
<protein>
    <recommendedName>
        <fullName evidence="7">DNA mismatch repair proteins mutS family domain-containing protein</fullName>
    </recommendedName>
</protein>
<dbReference type="InterPro" id="IPR027417">
    <property type="entry name" value="P-loop_NTPase"/>
</dbReference>
<evidence type="ECO:0000313" key="8">
    <source>
        <dbReference type="EMBL" id="EPQ65974.1"/>
    </source>
</evidence>
<dbReference type="Gene3D" id="3.30.420.110">
    <property type="entry name" value="MutS, connector domain"/>
    <property type="match status" value="1"/>
</dbReference>
<gene>
    <name evidence="8" type="ORF">BGT96224_1956B</name>
</gene>
<dbReference type="Gene3D" id="1.10.1420.10">
    <property type="match status" value="2"/>
</dbReference>
<dbReference type="InterPro" id="IPR007696">
    <property type="entry name" value="DNA_mismatch_repair_MutS_core"/>
</dbReference>
<dbReference type="SMART" id="SM00533">
    <property type="entry name" value="MUTSd"/>
    <property type="match status" value="1"/>
</dbReference>
<keyword evidence="3" id="KW-0227">DNA damage</keyword>
<dbReference type="OrthoDB" id="2534523at2759"/>
<dbReference type="SMART" id="SM00534">
    <property type="entry name" value="MUTSac"/>
    <property type="match status" value="1"/>
</dbReference>
<evidence type="ECO:0000259" key="7">
    <source>
        <dbReference type="PROSITE" id="PS00486"/>
    </source>
</evidence>
<dbReference type="Gene3D" id="3.40.50.300">
    <property type="entry name" value="P-loop containing nucleotide triphosphate hydrolases"/>
    <property type="match status" value="1"/>
</dbReference>
<dbReference type="PIRSF" id="PIRSF037677">
    <property type="entry name" value="DNA_mis_repair_Msh6"/>
    <property type="match status" value="1"/>
</dbReference>
<dbReference type="PROSITE" id="PS00486">
    <property type="entry name" value="DNA_MISMATCH_REPAIR_2"/>
    <property type="match status" value="1"/>
</dbReference>
<keyword evidence="5" id="KW-0238">DNA-binding</keyword>
<dbReference type="InterPro" id="IPR045076">
    <property type="entry name" value="MutS"/>
</dbReference>
<dbReference type="InterPro" id="IPR036678">
    <property type="entry name" value="MutS_con_dom_sf"/>
</dbReference>
<dbReference type="FunFam" id="3.40.50.300:FF:001238">
    <property type="entry name" value="DNA mismatch repair protein"/>
    <property type="match status" value="1"/>
</dbReference>
<evidence type="ECO:0000256" key="5">
    <source>
        <dbReference type="ARBA" id="ARBA00023125"/>
    </source>
</evidence>
<reference evidence="9" key="1">
    <citation type="journal article" date="2013" name="Nat. Genet.">
        <title>The wheat powdery mildew genome shows the unique evolution of an obligate biotroph.</title>
        <authorList>
            <person name="Wicker T."/>
            <person name="Oberhaensli S."/>
            <person name="Parlange F."/>
            <person name="Buchmann J.P."/>
            <person name="Shatalina M."/>
            <person name="Roffler S."/>
            <person name="Ben-David R."/>
            <person name="Dolezel J."/>
            <person name="Simkova H."/>
            <person name="Schulze-Lefert P."/>
            <person name="Spanu P.D."/>
            <person name="Bruggmann R."/>
            <person name="Amselem J."/>
            <person name="Quesneville H."/>
            <person name="Ver Loren van Themaat E."/>
            <person name="Paape T."/>
            <person name="Shimizu K.K."/>
            <person name="Keller B."/>
        </authorList>
    </citation>
    <scope>NUCLEOTIDE SEQUENCE [LARGE SCALE GENOMIC DNA]</scope>
    <source>
        <strain evidence="9">96224</strain>
    </source>
</reference>
<dbReference type="GO" id="GO:0006298">
    <property type="term" value="P:mismatch repair"/>
    <property type="evidence" value="ECO:0007669"/>
    <property type="project" value="InterPro"/>
</dbReference>
<dbReference type="SUPFAM" id="SSF53150">
    <property type="entry name" value="DNA repair protein MutS, domain II"/>
    <property type="match status" value="1"/>
</dbReference>
<evidence type="ECO:0000256" key="1">
    <source>
        <dbReference type="ARBA" id="ARBA00006271"/>
    </source>
</evidence>
<dbReference type="SUPFAM" id="SSF48334">
    <property type="entry name" value="DNA repair protein MutS, domain III"/>
    <property type="match status" value="1"/>
</dbReference>
<organism evidence="8 9">
    <name type="scientific">Blumeria graminis f. sp. tritici 96224</name>
    <dbReference type="NCBI Taxonomy" id="1268274"/>
    <lineage>
        <taxon>Eukaryota</taxon>
        <taxon>Fungi</taxon>
        <taxon>Dikarya</taxon>
        <taxon>Ascomycota</taxon>
        <taxon>Pezizomycotina</taxon>
        <taxon>Leotiomycetes</taxon>
        <taxon>Erysiphales</taxon>
        <taxon>Erysiphaceae</taxon>
        <taxon>Blumeria</taxon>
    </lineage>
</organism>
<dbReference type="Pfam" id="PF00488">
    <property type="entry name" value="MutS_V"/>
    <property type="match status" value="1"/>
</dbReference>
<name>A0A656KMF9_BLUGR</name>
<dbReference type="GO" id="GO:0005739">
    <property type="term" value="C:mitochondrion"/>
    <property type="evidence" value="ECO:0007669"/>
    <property type="project" value="TreeGrafter"/>
</dbReference>
<keyword evidence="4" id="KW-0067">ATP-binding</keyword>
<keyword evidence="2" id="KW-0547">Nucleotide-binding</keyword>
<evidence type="ECO:0000256" key="3">
    <source>
        <dbReference type="ARBA" id="ARBA00022763"/>
    </source>
</evidence>
<dbReference type="InterPro" id="IPR017261">
    <property type="entry name" value="DNA_mismatch_repair_MutS/MSH"/>
</dbReference>
<dbReference type="InterPro" id="IPR007860">
    <property type="entry name" value="DNA_mmatch_repair_MutS_con_dom"/>
</dbReference>
<sequence length="767" mass="85831">MDPLSNNYILAIHVDGQSHILKSIKSRKSQKSGKLYQLPVGLSWLDLSTGHFYTQYTELPILSSILARIGPREIILDQSFKDLGEHDLFTVLGESSQLIAYTDTPNIKSISEWAPMLESPVSTRDAKEFTPMEVSAGSLLLSYLINRLQGSNLKLRPPTRQLNVMDIDKNTIRALEIRSTMSNSTVGSLLHTIRRTETKGGARLLETWLSSPSTCPIVINSRLDIVTHILNNKNLQQKIVMLLRRCHDSHRILQKFAFGRGIPDDLMSLAGTIKATQELVSVLHHDAQGEKCIEVMKSRVQLDGPEKLANSILDSIDEEGIIIRQHIVEDDAEKIQELAETVVAAEGSFEDISILRKGTARKKKPKSIREHYIEDAETWIMKPDASPTLTQLHEKLVALKAEKRKLEETLCAELGATSLTLRFTAGLGHICHVKGRDIKITPQQVKNVGLSKTTRSFHHPDWTSLGQKIDQCANHMRIEEQRVLAELREQVIQNIIKLRRNATVLDELDIACSFATLAAEKNWVRPIVNSGTRHKVVAGRHPTVESGLECEGRGFISNDCFVGENCRTWFITGPNMAGKSTFLRQNALITVLAQIGSYVPATYAEIGIVDQIFSRIGSADNLYKDQSTFMMEMLEAAYILKHATSRSFVIMDEMGRGTTNDDGEAIAWACLWHLTSVNKCRTLFATHFHNLSERVVQKGLEGVGMWCTDVIEERKGTATDCSFRYIHKLREGVNKQSHALKVARLAGLPEKSIAIAQEVLKEQNIIT</sequence>
<dbReference type="Proteomes" id="UP000053110">
    <property type="component" value="Unassembled WGS sequence"/>
</dbReference>
<dbReference type="Pfam" id="PF05188">
    <property type="entry name" value="MutS_II"/>
    <property type="match status" value="1"/>
</dbReference>
<dbReference type="SUPFAM" id="SSF52540">
    <property type="entry name" value="P-loop containing nucleoside triphosphate hydrolases"/>
    <property type="match status" value="1"/>
</dbReference>
<evidence type="ECO:0000256" key="6">
    <source>
        <dbReference type="ARBA" id="ARBA00023204"/>
    </source>
</evidence>
<comment type="similarity">
    <text evidence="1">Belongs to the DNA mismatch repair MutS family.</text>
</comment>
<feature type="domain" description="DNA mismatch repair proteins mutS family" evidence="7">
    <location>
        <begin position="647"/>
        <end position="663"/>
    </location>
</feature>
<dbReference type="InterPro" id="IPR036187">
    <property type="entry name" value="DNA_mismatch_repair_MutS_sf"/>
</dbReference>
<evidence type="ECO:0000256" key="2">
    <source>
        <dbReference type="ARBA" id="ARBA00022741"/>
    </source>
</evidence>
<dbReference type="GO" id="GO:0030983">
    <property type="term" value="F:mismatched DNA binding"/>
    <property type="evidence" value="ECO:0007669"/>
    <property type="project" value="InterPro"/>
</dbReference>
<evidence type="ECO:0000256" key="4">
    <source>
        <dbReference type="ARBA" id="ARBA00022840"/>
    </source>
</evidence>
<accession>A0A656KMF9</accession>